<proteinExistence type="inferred from homology"/>
<comment type="pathway">
    <text evidence="2">Secondary metabolite biosynthesis.</text>
</comment>
<keyword evidence="5 8" id="KW-0812">Transmembrane</keyword>
<feature type="transmembrane region" description="Helical" evidence="8">
    <location>
        <begin position="207"/>
        <end position="240"/>
    </location>
</feature>
<protein>
    <recommendedName>
        <fullName evidence="9">Wax synthase domain-containing protein</fullName>
    </recommendedName>
</protein>
<evidence type="ECO:0000256" key="5">
    <source>
        <dbReference type="ARBA" id="ARBA00022692"/>
    </source>
</evidence>
<evidence type="ECO:0000256" key="2">
    <source>
        <dbReference type="ARBA" id="ARBA00005179"/>
    </source>
</evidence>
<comment type="caution">
    <text evidence="10">The sequence shown here is derived from an EMBL/GenBank/DDBJ whole genome shotgun (WGS) entry which is preliminary data.</text>
</comment>
<keyword evidence="4" id="KW-0808">Transferase</keyword>
<dbReference type="GO" id="GO:0016020">
    <property type="term" value="C:membrane"/>
    <property type="evidence" value="ECO:0007669"/>
    <property type="project" value="UniProtKB-SubCell"/>
</dbReference>
<name>A0A8K0XNH2_9AGAR</name>
<dbReference type="OrthoDB" id="1077582at2759"/>
<comment type="similarity">
    <text evidence="3">Belongs to the wax synthase family.</text>
</comment>
<keyword evidence="7 8" id="KW-0472">Membrane</keyword>
<evidence type="ECO:0000256" key="3">
    <source>
        <dbReference type="ARBA" id="ARBA00007282"/>
    </source>
</evidence>
<dbReference type="InterPro" id="IPR032805">
    <property type="entry name" value="Wax_synthase_dom"/>
</dbReference>
<keyword evidence="6 8" id="KW-1133">Transmembrane helix</keyword>
<keyword evidence="11" id="KW-1185">Reference proteome</keyword>
<dbReference type="PANTHER" id="PTHR31595">
    <property type="entry name" value="LONG-CHAIN-ALCOHOL O-FATTY-ACYLTRANSFERASE 3-RELATED"/>
    <property type="match status" value="1"/>
</dbReference>
<evidence type="ECO:0000256" key="7">
    <source>
        <dbReference type="ARBA" id="ARBA00023136"/>
    </source>
</evidence>
<feature type="transmembrane region" description="Helical" evidence="8">
    <location>
        <begin position="352"/>
        <end position="370"/>
    </location>
</feature>
<dbReference type="AlphaFoldDB" id="A0A8K0XNH2"/>
<reference evidence="10" key="1">
    <citation type="journal article" date="2021" name="New Phytol.">
        <title>Evolutionary innovations through gain and loss of genes in the ectomycorrhizal Boletales.</title>
        <authorList>
            <person name="Wu G."/>
            <person name="Miyauchi S."/>
            <person name="Morin E."/>
            <person name="Kuo A."/>
            <person name="Drula E."/>
            <person name="Varga T."/>
            <person name="Kohler A."/>
            <person name="Feng B."/>
            <person name="Cao Y."/>
            <person name="Lipzen A."/>
            <person name="Daum C."/>
            <person name="Hundley H."/>
            <person name="Pangilinan J."/>
            <person name="Johnson J."/>
            <person name="Barry K."/>
            <person name="LaButti K."/>
            <person name="Ng V."/>
            <person name="Ahrendt S."/>
            <person name="Min B."/>
            <person name="Choi I.G."/>
            <person name="Park H."/>
            <person name="Plett J.M."/>
            <person name="Magnuson J."/>
            <person name="Spatafora J.W."/>
            <person name="Nagy L.G."/>
            <person name="Henrissat B."/>
            <person name="Grigoriev I.V."/>
            <person name="Yang Z.L."/>
            <person name="Xu J."/>
            <person name="Martin F.M."/>
        </authorList>
    </citation>
    <scope>NUCLEOTIDE SEQUENCE</scope>
    <source>
        <strain evidence="10">KKN 215</strain>
    </source>
</reference>
<gene>
    <name evidence="10" type="ORF">BXZ70DRAFT_1031637</name>
</gene>
<evidence type="ECO:0000256" key="8">
    <source>
        <dbReference type="SAM" id="Phobius"/>
    </source>
</evidence>
<accession>A0A8K0XNH2</accession>
<evidence type="ECO:0000259" key="9">
    <source>
        <dbReference type="Pfam" id="PF13813"/>
    </source>
</evidence>
<evidence type="ECO:0000256" key="6">
    <source>
        <dbReference type="ARBA" id="ARBA00022989"/>
    </source>
</evidence>
<dbReference type="GO" id="GO:0008374">
    <property type="term" value="F:O-acyltransferase activity"/>
    <property type="evidence" value="ECO:0007669"/>
    <property type="project" value="InterPro"/>
</dbReference>
<evidence type="ECO:0000256" key="4">
    <source>
        <dbReference type="ARBA" id="ARBA00022679"/>
    </source>
</evidence>
<dbReference type="Pfam" id="PF13813">
    <property type="entry name" value="MBOAT_2"/>
    <property type="match status" value="1"/>
</dbReference>
<evidence type="ECO:0000313" key="11">
    <source>
        <dbReference type="Proteomes" id="UP000813824"/>
    </source>
</evidence>
<feature type="transmembrane region" description="Helical" evidence="8">
    <location>
        <begin position="276"/>
        <end position="300"/>
    </location>
</feature>
<organism evidence="10 11">
    <name type="scientific">Cristinia sonorae</name>
    <dbReference type="NCBI Taxonomy" id="1940300"/>
    <lineage>
        <taxon>Eukaryota</taxon>
        <taxon>Fungi</taxon>
        <taxon>Dikarya</taxon>
        <taxon>Basidiomycota</taxon>
        <taxon>Agaricomycotina</taxon>
        <taxon>Agaricomycetes</taxon>
        <taxon>Agaricomycetidae</taxon>
        <taxon>Agaricales</taxon>
        <taxon>Pleurotineae</taxon>
        <taxon>Stephanosporaceae</taxon>
        <taxon>Cristinia</taxon>
    </lineage>
</organism>
<feature type="transmembrane region" description="Helical" evidence="8">
    <location>
        <begin position="320"/>
        <end position="340"/>
    </location>
</feature>
<comment type="subcellular location">
    <subcellularLocation>
        <location evidence="1">Membrane</location>
        <topology evidence="1">Multi-pass membrane protein</topology>
    </subcellularLocation>
</comment>
<evidence type="ECO:0000313" key="10">
    <source>
        <dbReference type="EMBL" id="KAH8096779.1"/>
    </source>
</evidence>
<dbReference type="InterPro" id="IPR044851">
    <property type="entry name" value="Wax_synthase"/>
</dbReference>
<sequence length="411" mass="46687">MQRPVWDDVLYASSKAFRTLVPLAQDRQPVTWQNAVQRHAYFVPFYFLAYLARRKDTYYMRILLLPTNMVARADVLGRRREMLRFRVNTRRPNEGWGDSIARIARWVSQRCLQSSTSKHFPPPALADANELVVALRGIGWKFGKNTYIPPEHRPLQRSSYLKSTFLQGVKNFLVFDFLLSVFREVPGVGTTNGGSIFFHSLPLAQRYLVSTFIVVLAGVFFLAGFAMADAIGALIGVGILRHEPKDWPPLMGNPWAADSLHDFWARQWHQNARRTFLIFGGIPGRMVAGSIGMVMGTFLGSGLFHEASMYLIDRGIDARGILFFILNGVGLVFEWAVYKLTGRKVSGPLGRVWTWVFVLSLGQMLVDSWLVRGLGGSEIIPLWLSPTRLWLFPAIPWLDTTIRPALLRFLR</sequence>
<dbReference type="GO" id="GO:0006629">
    <property type="term" value="P:lipid metabolic process"/>
    <property type="evidence" value="ECO:0007669"/>
    <property type="project" value="InterPro"/>
</dbReference>
<dbReference type="Proteomes" id="UP000813824">
    <property type="component" value="Unassembled WGS sequence"/>
</dbReference>
<dbReference type="PANTHER" id="PTHR31595:SF57">
    <property type="entry name" value="OS04G0481900 PROTEIN"/>
    <property type="match status" value="1"/>
</dbReference>
<feature type="domain" description="Wax synthase" evidence="9">
    <location>
        <begin position="247"/>
        <end position="326"/>
    </location>
</feature>
<evidence type="ECO:0000256" key="1">
    <source>
        <dbReference type="ARBA" id="ARBA00004141"/>
    </source>
</evidence>
<dbReference type="EMBL" id="JAEVFJ010000022">
    <property type="protein sequence ID" value="KAH8096779.1"/>
    <property type="molecule type" value="Genomic_DNA"/>
</dbReference>